<evidence type="ECO:0000256" key="5">
    <source>
        <dbReference type="ARBA" id="ARBA00022598"/>
    </source>
</evidence>
<evidence type="ECO:0000256" key="4">
    <source>
        <dbReference type="ARBA" id="ARBA00018426"/>
    </source>
</evidence>
<evidence type="ECO:0000256" key="1">
    <source>
        <dbReference type="ARBA" id="ARBA00005156"/>
    </source>
</evidence>
<keyword evidence="7" id="KW-0067">ATP-binding</keyword>
<comment type="catalytic activity">
    <reaction evidence="12">
        <text>diphthine-[translation elongation factor 2] + NH4(+) + ATP = diphthamide-[translation elongation factor 2] + AMP + diphosphate + H(+)</text>
        <dbReference type="Rhea" id="RHEA:19753"/>
        <dbReference type="Rhea" id="RHEA-COMP:10172"/>
        <dbReference type="Rhea" id="RHEA-COMP:10174"/>
        <dbReference type="ChEBI" id="CHEBI:15378"/>
        <dbReference type="ChEBI" id="CHEBI:16692"/>
        <dbReference type="ChEBI" id="CHEBI:28938"/>
        <dbReference type="ChEBI" id="CHEBI:30616"/>
        <dbReference type="ChEBI" id="CHEBI:33019"/>
        <dbReference type="ChEBI" id="CHEBI:82696"/>
        <dbReference type="ChEBI" id="CHEBI:456215"/>
        <dbReference type="EC" id="6.3.1.14"/>
    </reaction>
</comment>
<proteinExistence type="inferred from homology"/>
<dbReference type="Pfam" id="PF01902">
    <property type="entry name" value="Diphthami_syn_2"/>
    <property type="match status" value="1"/>
</dbReference>
<evidence type="ECO:0000313" key="15">
    <source>
        <dbReference type="Proteomes" id="UP000316726"/>
    </source>
</evidence>
<evidence type="ECO:0000256" key="3">
    <source>
        <dbReference type="ARBA" id="ARBA00012089"/>
    </source>
</evidence>
<dbReference type="AlphaFoldDB" id="A0A5B8MVT9"/>
<dbReference type="Gene3D" id="3.40.50.620">
    <property type="entry name" value="HUPs"/>
    <property type="match status" value="1"/>
</dbReference>
<feature type="domain" description="Diphthamide synthase" evidence="13">
    <location>
        <begin position="1"/>
        <end position="226"/>
    </location>
</feature>
<dbReference type="FunFam" id="3.90.1490.10:FF:000001">
    <property type="entry name" value="Diphthine--ammonia ligase"/>
    <property type="match status" value="1"/>
</dbReference>
<dbReference type="InterPro" id="IPR030662">
    <property type="entry name" value="DPH6/MJ0570"/>
</dbReference>
<dbReference type="GO" id="GO:0005524">
    <property type="term" value="F:ATP binding"/>
    <property type="evidence" value="ECO:0007669"/>
    <property type="project" value="UniProtKB-KW"/>
</dbReference>
<dbReference type="Pfam" id="PF01042">
    <property type="entry name" value="Ribonuc_L-PSP"/>
    <property type="match status" value="1"/>
</dbReference>
<dbReference type="EC" id="6.3.1.14" evidence="3"/>
<dbReference type="CDD" id="cd01994">
    <property type="entry name" value="AANH_PF0828-like"/>
    <property type="match status" value="1"/>
</dbReference>
<name>A0A5B8MVT9_9CHLO</name>
<dbReference type="EMBL" id="CP031047">
    <property type="protein sequence ID" value="QDZ24659.1"/>
    <property type="molecule type" value="Genomic_DNA"/>
</dbReference>
<evidence type="ECO:0000256" key="10">
    <source>
        <dbReference type="ARBA" id="ARBA00031552"/>
    </source>
</evidence>
<dbReference type="NCBIfam" id="TIGR00290">
    <property type="entry name" value="MJ0570_dom"/>
    <property type="match status" value="1"/>
</dbReference>
<evidence type="ECO:0000256" key="8">
    <source>
        <dbReference type="ARBA" id="ARBA00029814"/>
    </source>
</evidence>
<gene>
    <name evidence="14" type="ORF">A3770_14p71770</name>
</gene>
<dbReference type="PANTHER" id="PTHR12196:SF2">
    <property type="entry name" value="DIPHTHINE--AMMONIA LIGASE"/>
    <property type="match status" value="1"/>
</dbReference>
<evidence type="ECO:0000259" key="13">
    <source>
        <dbReference type="Pfam" id="PF01902"/>
    </source>
</evidence>
<dbReference type="PANTHER" id="PTHR12196">
    <property type="entry name" value="DOMAIN OF UNKNOWN FUNCTION 71 DUF71 -CONTAINING PROTEIN"/>
    <property type="match status" value="1"/>
</dbReference>
<reference evidence="14 15" key="1">
    <citation type="submission" date="2018-07" db="EMBL/GenBank/DDBJ databases">
        <title>The complete nuclear genome of the prasinophyte Chloropicon primus (CCMP1205).</title>
        <authorList>
            <person name="Pombert J.-F."/>
            <person name="Otis C."/>
            <person name="Turmel M."/>
            <person name="Lemieux C."/>
        </authorList>
    </citation>
    <scope>NUCLEOTIDE SEQUENCE [LARGE SCALE GENOMIC DNA]</scope>
    <source>
        <strain evidence="14 15">CCMP1205</strain>
    </source>
</reference>
<dbReference type="InterPro" id="IPR014729">
    <property type="entry name" value="Rossmann-like_a/b/a_fold"/>
</dbReference>
<organism evidence="14 15">
    <name type="scientific">Chloropicon primus</name>
    <dbReference type="NCBI Taxonomy" id="1764295"/>
    <lineage>
        <taxon>Eukaryota</taxon>
        <taxon>Viridiplantae</taxon>
        <taxon>Chlorophyta</taxon>
        <taxon>Chloropicophyceae</taxon>
        <taxon>Chloropicales</taxon>
        <taxon>Chloropicaceae</taxon>
        <taxon>Chloropicon</taxon>
    </lineage>
</organism>
<dbReference type="Gene3D" id="3.90.1490.10">
    <property type="entry name" value="putative n-type atp pyrophosphatase, domain 2"/>
    <property type="match status" value="1"/>
</dbReference>
<dbReference type="SUPFAM" id="SSF52402">
    <property type="entry name" value="Adenine nucleotide alpha hydrolases-like"/>
    <property type="match status" value="1"/>
</dbReference>
<dbReference type="Gene3D" id="3.30.1330.40">
    <property type="entry name" value="RutC-like"/>
    <property type="match status" value="2"/>
</dbReference>
<dbReference type="OrthoDB" id="686384at2759"/>
<dbReference type="GO" id="GO:0017183">
    <property type="term" value="P:protein histidyl modification to diphthamide"/>
    <property type="evidence" value="ECO:0007669"/>
    <property type="project" value="TreeGrafter"/>
</dbReference>
<evidence type="ECO:0000256" key="11">
    <source>
        <dbReference type="ARBA" id="ARBA00032849"/>
    </source>
</evidence>
<keyword evidence="15" id="KW-1185">Reference proteome</keyword>
<keyword evidence="5 14" id="KW-0436">Ligase</keyword>
<accession>A0A5B8MVT9</accession>
<sequence length="625" mass="68407">MKVVALVSGGKDSCYNMMLCERYGHEVVALANLFPADDTKQELDSYMYQTVGHNLIEGYAECMGLPLFRKKLAGTSKNIEMTYEETEGDEVEDLRCLLARVKETMPQVQAVSCGAIRSDYQRVRVEGVCDSLGLISLSYMWRRDQSELLAEMVDNGLQSILIKVACLGLVPHKHLGKTIGQMQPKLEELSGQFGVHVCGEGGEYETLTLDCPLFKYGRIVVDKSRCVLDDSGEAGNFVVEEYHVEGKGGGEAGKGLGRVIQVESDLGGGRGVAGEMMSSLAVKEEGEGTATSHVSLEHRGSYKLLVGSLVARTSAAEMSTEDLVLSFRGLLQRMQAKVHEQGRRLQKSVIVYFSIKDMGNFAALNAVYKSFFGTTNPPPRCCIEMALEETELLRIEVLLPGKEDLDSRRRIMHVQSISQWAPCCIGPYSQAAQFSDLLYVSGQIGLDPPRMAFTEGEPIEDEMAKALLHCESVCEAMGASFREGTLKLVIYLAKGSGADGSRLGRMVDDALAEGVQKVYVEVPRLPKDARLELHPVLRPGAGLGDPCCRTFAFELADGKDWGEELERLDLAKEDVVMVHCYAAEAGGKLDTLRGLPVQSFPVTRCGLDQNMTARGVCEVIAHRCL</sequence>
<comment type="similarity">
    <text evidence="2">Belongs to the Diphthine--ammonia ligase family.</text>
</comment>
<dbReference type="Proteomes" id="UP000316726">
    <property type="component" value="Chromosome 14"/>
</dbReference>
<evidence type="ECO:0000256" key="2">
    <source>
        <dbReference type="ARBA" id="ARBA00008496"/>
    </source>
</evidence>
<dbReference type="GO" id="GO:0017178">
    <property type="term" value="F:diphthine-ammonia ligase activity"/>
    <property type="evidence" value="ECO:0007669"/>
    <property type="project" value="UniProtKB-EC"/>
</dbReference>
<evidence type="ECO:0000256" key="6">
    <source>
        <dbReference type="ARBA" id="ARBA00022741"/>
    </source>
</evidence>
<evidence type="ECO:0000313" key="14">
    <source>
        <dbReference type="EMBL" id="QDZ24659.1"/>
    </source>
</evidence>
<evidence type="ECO:0000256" key="9">
    <source>
        <dbReference type="ARBA" id="ARBA00031202"/>
    </source>
</evidence>
<dbReference type="SUPFAM" id="SSF55298">
    <property type="entry name" value="YjgF-like"/>
    <property type="match status" value="2"/>
</dbReference>
<dbReference type="InterPro" id="IPR006175">
    <property type="entry name" value="YjgF/YER057c/UK114"/>
</dbReference>
<dbReference type="STRING" id="1764295.A0A5B8MVT9"/>
<evidence type="ECO:0000256" key="12">
    <source>
        <dbReference type="ARBA" id="ARBA00048108"/>
    </source>
</evidence>
<evidence type="ECO:0000256" key="7">
    <source>
        <dbReference type="ARBA" id="ARBA00022840"/>
    </source>
</evidence>
<dbReference type="InterPro" id="IPR035959">
    <property type="entry name" value="RutC-like_sf"/>
</dbReference>
<comment type="pathway">
    <text evidence="1">Protein modification; peptidyl-diphthamide biosynthesis.</text>
</comment>
<dbReference type="InterPro" id="IPR002761">
    <property type="entry name" value="Diphthami_syn_dom"/>
</dbReference>
<protein>
    <recommendedName>
        <fullName evidence="4">Diphthine--ammonia ligase</fullName>
        <ecNumber evidence="3">6.3.1.14</ecNumber>
    </recommendedName>
    <alternativeName>
        <fullName evidence="9">ATP-binding domain-containing protein 4</fullName>
    </alternativeName>
    <alternativeName>
        <fullName evidence="8">Diphthamide synthase</fullName>
    </alternativeName>
    <alternativeName>
        <fullName evidence="10">Diphthamide synthetase</fullName>
    </alternativeName>
    <alternativeName>
        <fullName evidence="11">Protein DPH6 homolog</fullName>
    </alternativeName>
</protein>
<dbReference type="FunFam" id="3.40.50.620:FF:000069">
    <property type="entry name" value="diphthine--ammonia ligase"/>
    <property type="match status" value="1"/>
</dbReference>
<keyword evidence="6" id="KW-0547">Nucleotide-binding</keyword>